<name>A0A6L9U9N7_9HYPH</name>
<proteinExistence type="predicted"/>
<sequence length="119" mass="13174">MSDILAKKIVLLLVGQRLPVTDEKGRLQPAIAEALKAADVSFKREHRLDAHSIIDFLIDGVGIEVKVKGSKLNIFRQVERYAGFDEINTLILVTNVPMGMPPLVNGKPVYIVNLAKAWL</sequence>
<dbReference type="AlphaFoldDB" id="A0A6L9U9N7"/>
<gene>
    <name evidence="1" type="ORF">GR212_15745</name>
</gene>
<evidence type="ECO:0000313" key="1">
    <source>
        <dbReference type="EMBL" id="NEI71032.1"/>
    </source>
</evidence>
<dbReference type="RefSeq" id="WP_163987513.1">
    <property type="nucleotide sequence ID" value="NZ_WUEY01000006.1"/>
</dbReference>
<comment type="caution">
    <text evidence="1">The sequence shown here is derived from an EMBL/GenBank/DDBJ whole genome shotgun (WGS) entry which is preliminary data.</text>
</comment>
<accession>A0A6L9U9N7</accession>
<dbReference type="Proteomes" id="UP000483035">
    <property type="component" value="Unassembled WGS sequence"/>
</dbReference>
<protein>
    <submittedName>
        <fullName evidence="1">Uncharacterized protein</fullName>
    </submittedName>
</protein>
<evidence type="ECO:0000313" key="2">
    <source>
        <dbReference type="Proteomes" id="UP000483035"/>
    </source>
</evidence>
<reference evidence="1 2" key="1">
    <citation type="submission" date="2019-12" db="EMBL/GenBank/DDBJ databases">
        <title>Rhizobium genotypes associated with high levels of biological nitrogen fixation by grain legumes in a temperate-maritime cropping system.</title>
        <authorList>
            <person name="Maluk M."/>
            <person name="Francesc Ferrando Molina F."/>
            <person name="Lopez Del Egido L."/>
            <person name="Lafos M."/>
            <person name="Langarica-Fuentes A."/>
            <person name="Gebre Yohannes G."/>
            <person name="Young M.W."/>
            <person name="Martin P."/>
            <person name="Gantlett R."/>
            <person name="Kenicer G."/>
            <person name="Hawes C."/>
            <person name="Begg G.S."/>
            <person name="Quilliam R.S."/>
            <person name="Squire G.R."/>
            <person name="Poole P.S."/>
            <person name="Young P.W."/>
            <person name="Iannetta P.M."/>
            <person name="James E.K."/>
        </authorList>
    </citation>
    <scope>NUCLEOTIDE SEQUENCE [LARGE SCALE GENOMIC DNA]</scope>
    <source>
        <strain evidence="1 2">JHI1118</strain>
    </source>
</reference>
<dbReference type="EMBL" id="WUEY01000006">
    <property type="protein sequence ID" value="NEI71032.1"/>
    <property type="molecule type" value="Genomic_DNA"/>
</dbReference>
<organism evidence="1 2">
    <name type="scientific">Rhizobium lusitanum</name>
    <dbReference type="NCBI Taxonomy" id="293958"/>
    <lineage>
        <taxon>Bacteria</taxon>
        <taxon>Pseudomonadati</taxon>
        <taxon>Pseudomonadota</taxon>
        <taxon>Alphaproteobacteria</taxon>
        <taxon>Hyphomicrobiales</taxon>
        <taxon>Rhizobiaceae</taxon>
        <taxon>Rhizobium/Agrobacterium group</taxon>
        <taxon>Rhizobium</taxon>
    </lineage>
</organism>